<evidence type="ECO:0000313" key="4">
    <source>
        <dbReference type="Proteomes" id="UP000694425"/>
    </source>
</evidence>
<name>A0A8C7BQW6_NEOVI</name>
<feature type="domain" description="TLDc" evidence="2">
    <location>
        <begin position="1"/>
        <end position="152"/>
    </location>
</feature>
<reference evidence="3" key="1">
    <citation type="submission" date="2025-08" db="UniProtKB">
        <authorList>
            <consortium name="Ensembl"/>
        </authorList>
    </citation>
    <scope>IDENTIFICATION</scope>
</reference>
<dbReference type="Gene3D" id="3.40.50.300">
    <property type="entry name" value="P-loop containing nucleotide triphosphate hydrolases"/>
    <property type="match status" value="1"/>
</dbReference>
<proteinExistence type="inferred from homology"/>
<comment type="similarity">
    <text evidence="1">Belongs to the IFI44 family.</text>
</comment>
<dbReference type="GeneTree" id="ENSGT00940000162964"/>
<evidence type="ECO:0000313" key="3">
    <source>
        <dbReference type="Ensembl" id="ENSNVIP00000026636.1"/>
    </source>
</evidence>
<dbReference type="GO" id="GO:0006955">
    <property type="term" value="P:immune response"/>
    <property type="evidence" value="ECO:0007669"/>
    <property type="project" value="TreeGrafter"/>
</dbReference>
<dbReference type="PANTHER" id="PTHR14241:SF3">
    <property type="entry name" value="INTERFERON-INDUCED PROTEIN 44"/>
    <property type="match status" value="1"/>
</dbReference>
<dbReference type="Proteomes" id="UP000694425">
    <property type="component" value="Unplaced"/>
</dbReference>
<dbReference type="Ensembl" id="ENSNVIT00000030904.1">
    <property type="protein sequence ID" value="ENSNVIP00000026636.1"/>
    <property type="gene ID" value="ENSNVIG00000020590.1"/>
</dbReference>
<evidence type="ECO:0000259" key="2">
    <source>
        <dbReference type="PROSITE" id="PS51886"/>
    </source>
</evidence>
<accession>A0A8C7BQW6</accession>
<dbReference type="InterPro" id="IPR006571">
    <property type="entry name" value="TLDc_dom"/>
</dbReference>
<dbReference type="PROSITE" id="PS51886">
    <property type="entry name" value="TLDC"/>
    <property type="match status" value="1"/>
</dbReference>
<reference evidence="3" key="2">
    <citation type="submission" date="2025-09" db="UniProtKB">
        <authorList>
            <consortium name="Ensembl"/>
        </authorList>
    </citation>
    <scope>IDENTIFICATION</scope>
</reference>
<organism evidence="3 4">
    <name type="scientific">Neovison vison</name>
    <name type="common">American mink</name>
    <name type="synonym">Mustela vison</name>
    <dbReference type="NCBI Taxonomy" id="452646"/>
    <lineage>
        <taxon>Eukaryota</taxon>
        <taxon>Metazoa</taxon>
        <taxon>Chordata</taxon>
        <taxon>Craniata</taxon>
        <taxon>Vertebrata</taxon>
        <taxon>Euteleostomi</taxon>
        <taxon>Mammalia</taxon>
        <taxon>Eutheria</taxon>
        <taxon>Laurasiatheria</taxon>
        <taxon>Carnivora</taxon>
        <taxon>Caniformia</taxon>
        <taxon>Musteloidea</taxon>
        <taxon>Mustelidae</taxon>
        <taxon>Mustelinae</taxon>
        <taxon>Neogale</taxon>
    </lineage>
</organism>
<sequence>MAVATRLTAMQEKKLQNYFGGKRFTLLYKASVHEFSGSNCLKRCCGQGPTLMVIYGGCYVWGAYIRENYKRDDTVPVVLFAFQENEISECDVGAHSPSFFLYEYSVSCSNSLWFLLNLREKKATVSLDTAKKLGLPQDQPISLEECEVFRCEDLLDKRTMKGITQLHERLLHDMKTYSPYGGLVHQIRILLLGPTGAGKSSFFNSVKSVFRGHVTHQALVGSDTTGVSDKVCPFKVTQPLLLCSIRFGFNSTKPITPVHSNYIDNPLLKDRIHCVALVFDINSVEHLSRDMMAKIKKIRRELIKCGVAHVVLLTHVDSMDLISRGDLGDIYKCMLVKPKLETVHRELGFALSDILVVSNYTSEWELDPVKDVLILSALGQMLWASYFLNKIQKSLIPKEIENSTILKSVTFLILIFIFLNL</sequence>
<keyword evidence="4" id="KW-1185">Reference proteome</keyword>
<dbReference type="InterPro" id="IPR027417">
    <property type="entry name" value="P-loop_NTPase"/>
</dbReference>
<dbReference type="SUPFAM" id="SSF52540">
    <property type="entry name" value="P-loop containing nucleoside triphosphate hydrolases"/>
    <property type="match status" value="1"/>
</dbReference>
<dbReference type="AlphaFoldDB" id="A0A8C7BQW6"/>
<protein>
    <submittedName>
        <fullName evidence="3">Interferon induced protein 44</fullName>
    </submittedName>
</protein>
<dbReference type="PANTHER" id="PTHR14241">
    <property type="entry name" value="INTERFERON-INDUCED PROTEIN 44"/>
    <property type="match status" value="1"/>
</dbReference>
<evidence type="ECO:0000256" key="1">
    <source>
        <dbReference type="ARBA" id="ARBA00009243"/>
    </source>
</evidence>